<dbReference type="OrthoDB" id="1250632at2"/>
<gene>
    <name evidence="2" type="ORF">AM493_02085</name>
</gene>
<accession>A0A0M8MF52</accession>
<feature type="transmembrane region" description="Helical" evidence="1">
    <location>
        <begin position="34"/>
        <end position="57"/>
    </location>
</feature>
<dbReference type="Proteomes" id="UP000037755">
    <property type="component" value="Unassembled WGS sequence"/>
</dbReference>
<evidence type="ECO:0000313" key="3">
    <source>
        <dbReference type="Proteomes" id="UP000037755"/>
    </source>
</evidence>
<name>A0A0M8MF52_9FLAO</name>
<dbReference type="STRING" id="1202724.AM493_02085"/>
<feature type="transmembrane region" description="Helical" evidence="1">
    <location>
        <begin position="69"/>
        <end position="91"/>
    </location>
</feature>
<dbReference type="PATRIC" id="fig|1202724.3.peg.426"/>
<keyword evidence="3" id="KW-1185">Reference proteome</keyword>
<comment type="caution">
    <text evidence="2">The sequence shown here is derived from an EMBL/GenBank/DDBJ whole genome shotgun (WGS) entry which is preliminary data.</text>
</comment>
<reference evidence="2 3" key="1">
    <citation type="submission" date="2015-08" db="EMBL/GenBank/DDBJ databases">
        <title>Whole genome sequence of Flavobacterium akiainvivens IK-1T, from decaying Wikstroemia oahuensis, an endemic Hawaiian shrub.</title>
        <authorList>
            <person name="Wan X."/>
            <person name="Hou S."/>
            <person name="Saito J."/>
            <person name="Donachie S."/>
        </authorList>
    </citation>
    <scope>NUCLEOTIDE SEQUENCE [LARGE SCALE GENOMIC DNA]</scope>
    <source>
        <strain evidence="2 3">IK-1</strain>
    </source>
</reference>
<keyword evidence="1" id="KW-0812">Transmembrane</keyword>
<keyword evidence="1" id="KW-1133">Transmembrane helix</keyword>
<feature type="transmembrane region" description="Helical" evidence="1">
    <location>
        <begin position="9"/>
        <end position="28"/>
    </location>
</feature>
<keyword evidence="1" id="KW-0472">Membrane</keyword>
<proteinExistence type="predicted"/>
<dbReference type="RefSeq" id="WP_054406014.1">
    <property type="nucleotide sequence ID" value="NZ_FOYA01000004.1"/>
</dbReference>
<organism evidence="2 3">
    <name type="scientific">Flavobacterium akiainvivens</name>
    <dbReference type="NCBI Taxonomy" id="1202724"/>
    <lineage>
        <taxon>Bacteria</taxon>
        <taxon>Pseudomonadati</taxon>
        <taxon>Bacteroidota</taxon>
        <taxon>Flavobacteriia</taxon>
        <taxon>Flavobacteriales</taxon>
        <taxon>Flavobacteriaceae</taxon>
        <taxon>Flavobacterium</taxon>
    </lineage>
</organism>
<evidence type="ECO:0000256" key="1">
    <source>
        <dbReference type="SAM" id="Phobius"/>
    </source>
</evidence>
<sequence>MKFYLTKWYIQILIVMLICAICRLTLGIPYSTSFYISMGLPAMAVIASGIIGVVRLFKGQTIQGLLQIIISAGIGFAGLLFLSFHVMFYPYDNFAEGLTIPDNIELNIPKDTISEKPLATTGFEIYNGMQPGIYTYTATVTNLKKGMLYLKAYEVTQNTPLSAERVKHRSIIEIEDTGAPALYSLPEYFTIYEGDWGQYYAARFELWYLPAHGGKERKLVEKIYRTEGWMR</sequence>
<dbReference type="EMBL" id="LIYD01000005">
    <property type="protein sequence ID" value="KOS04961.1"/>
    <property type="molecule type" value="Genomic_DNA"/>
</dbReference>
<dbReference type="AlphaFoldDB" id="A0A0M8MF52"/>
<protein>
    <submittedName>
        <fullName evidence="2">Uncharacterized protein</fullName>
    </submittedName>
</protein>
<evidence type="ECO:0000313" key="2">
    <source>
        <dbReference type="EMBL" id="KOS04961.1"/>
    </source>
</evidence>